<dbReference type="AlphaFoldDB" id="A0AA88LZ86"/>
<dbReference type="PANTHER" id="PTHR21292:SF4">
    <property type="entry name" value="TUMOR NECROSIS FACTOR ALPHA-INDUCED PROTEIN 2"/>
    <property type="match status" value="1"/>
</dbReference>
<comment type="caution">
    <text evidence="4">The sequence shown here is derived from an EMBL/GenBank/DDBJ whole genome shotgun (WGS) entry which is preliminary data.</text>
</comment>
<evidence type="ECO:0000256" key="1">
    <source>
        <dbReference type="ARBA" id="ARBA00009447"/>
    </source>
</evidence>
<evidence type="ECO:0000256" key="3">
    <source>
        <dbReference type="SAM" id="MobiDB-lite"/>
    </source>
</evidence>
<dbReference type="Gene3D" id="1.10.357.70">
    <property type="entry name" value="Exocyst complex component Sec6, C-terminal domain"/>
    <property type="match status" value="1"/>
</dbReference>
<dbReference type="InterPro" id="IPR010326">
    <property type="entry name" value="EXOC3/Sec6"/>
</dbReference>
<dbReference type="InterPro" id="IPR042532">
    <property type="entry name" value="EXOC3/Sec6_C"/>
</dbReference>
<sequence length="654" mass="74845">MYKDPQSHGSFTACVRASESESVRSGFNKTLLDLLDLVFHLQKDACPASSGVDSASPTSEGAQSPIDEEAENVRPSFEKNLEELRLCEASQLLIEREELLFEKITDAEALRVHKEEVDKLSADYSELKDLIVQILQQSLSVGLEDVTTDTLTSAVKALYQEEEQDQLWKQKGSTPPTWRPGNWKELHDATLNNLVKDRMDNPQTPPADHAEQSSIQVDVNSMGRQLKDDLLWVAEVVKICYPEQTDICNFYARIYHQIFSSRLTKIADFGLGDKDCTFLLRWVNEYYPEILQKQELSSEINGEVLGKLLPAELLEPLEEQYLSNRQTEVMTYVGRVLDAAEQRWNGGERPKMEDGCYVSPVAYDIIQVINGMVTTSGKVVGGLDKAQIITSHLTDIMERYRSFQENIIKQNRPNSKAYVKANLASIRQFSDFLVQKSELFSDDVRRECVNILSEMKKSAHVYLLNPVHENLKPQYRKLGTHDWLKERVFQNLLVSIEAELQDLQGLTEPCHQELISQFHEEVTAEYVRRLLKGEIKLKDRERQNQACDLVQRNAYDLYDLISKMGSKEHWLKDVLIKIAETLKLQDLPAIQMQVVLMANVWHDLSEKHVSALLKLKTNFSRADRKIVKEILSDLLGTFADGDDPYQFFSKVQIK</sequence>
<gene>
    <name evidence="4" type="ORF">Q5P01_020968</name>
</gene>
<dbReference type="GO" id="GO:0000149">
    <property type="term" value="F:SNARE binding"/>
    <property type="evidence" value="ECO:0007669"/>
    <property type="project" value="TreeGrafter"/>
</dbReference>
<dbReference type="GO" id="GO:0006887">
    <property type="term" value="P:exocytosis"/>
    <property type="evidence" value="ECO:0007669"/>
    <property type="project" value="InterPro"/>
</dbReference>
<dbReference type="Proteomes" id="UP001187415">
    <property type="component" value="Unassembled WGS sequence"/>
</dbReference>
<feature type="compositionally biased region" description="Polar residues" evidence="3">
    <location>
        <begin position="51"/>
        <end position="62"/>
    </location>
</feature>
<evidence type="ECO:0000256" key="2">
    <source>
        <dbReference type="SAM" id="Coils"/>
    </source>
</evidence>
<evidence type="ECO:0000313" key="5">
    <source>
        <dbReference type="Proteomes" id="UP001187415"/>
    </source>
</evidence>
<keyword evidence="5" id="KW-1185">Reference proteome</keyword>
<organism evidence="4 5">
    <name type="scientific">Channa striata</name>
    <name type="common">Snakehead murrel</name>
    <name type="synonym">Ophicephalus striatus</name>
    <dbReference type="NCBI Taxonomy" id="64152"/>
    <lineage>
        <taxon>Eukaryota</taxon>
        <taxon>Metazoa</taxon>
        <taxon>Chordata</taxon>
        <taxon>Craniata</taxon>
        <taxon>Vertebrata</taxon>
        <taxon>Euteleostomi</taxon>
        <taxon>Actinopterygii</taxon>
        <taxon>Neopterygii</taxon>
        <taxon>Teleostei</taxon>
        <taxon>Neoteleostei</taxon>
        <taxon>Acanthomorphata</taxon>
        <taxon>Anabantaria</taxon>
        <taxon>Anabantiformes</taxon>
        <taxon>Channoidei</taxon>
        <taxon>Channidae</taxon>
        <taxon>Channa</taxon>
    </lineage>
</organism>
<dbReference type="EMBL" id="JAUPFM010000016">
    <property type="protein sequence ID" value="KAK2826754.1"/>
    <property type="molecule type" value="Genomic_DNA"/>
</dbReference>
<dbReference type="PANTHER" id="PTHR21292">
    <property type="entry name" value="EXOCYST COMPLEX COMPONENT SEC6-RELATED"/>
    <property type="match status" value="1"/>
</dbReference>
<accession>A0AA88LZ86</accession>
<feature type="coiled-coil region" evidence="2">
    <location>
        <begin position="110"/>
        <end position="137"/>
    </location>
</feature>
<proteinExistence type="inferred from homology"/>
<feature type="region of interest" description="Disordered" evidence="3">
    <location>
        <begin position="47"/>
        <end position="73"/>
    </location>
</feature>
<reference evidence="4" key="1">
    <citation type="submission" date="2023-07" db="EMBL/GenBank/DDBJ databases">
        <title>Chromosome-level Genome Assembly of Striped Snakehead (Channa striata).</title>
        <authorList>
            <person name="Liu H."/>
        </authorList>
    </citation>
    <scope>NUCLEOTIDE SEQUENCE</scope>
    <source>
        <strain evidence="4">Gz</strain>
        <tissue evidence="4">Muscle</tissue>
    </source>
</reference>
<dbReference type="Pfam" id="PF06046">
    <property type="entry name" value="Sec6"/>
    <property type="match status" value="1"/>
</dbReference>
<evidence type="ECO:0008006" key="6">
    <source>
        <dbReference type="Google" id="ProtNLM"/>
    </source>
</evidence>
<keyword evidence="2" id="KW-0175">Coiled coil</keyword>
<name>A0AA88LZ86_CHASR</name>
<dbReference type="GO" id="GO:0000145">
    <property type="term" value="C:exocyst"/>
    <property type="evidence" value="ECO:0007669"/>
    <property type="project" value="InterPro"/>
</dbReference>
<dbReference type="GO" id="GO:0051601">
    <property type="term" value="P:exocyst localization"/>
    <property type="evidence" value="ECO:0007669"/>
    <property type="project" value="TreeGrafter"/>
</dbReference>
<protein>
    <recommendedName>
        <fullName evidence="6">Tumor necrosis factor alpha-induced protein 2</fullName>
    </recommendedName>
</protein>
<comment type="similarity">
    <text evidence="1">Belongs to the SEC6 family.</text>
</comment>
<evidence type="ECO:0000313" key="4">
    <source>
        <dbReference type="EMBL" id="KAK2826754.1"/>
    </source>
</evidence>